<evidence type="ECO:0000313" key="2">
    <source>
        <dbReference type="EMBL" id="PXX97079.1"/>
    </source>
</evidence>
<dbReference type="Gene3D" id="3.40.30.10">
    <property type="entry name" value="Glutaredoxin"/>
    <property type="match status" value="1"/>
</dbReference>
<protein>
    <recommendedName>
        <fullName evidence="1">Redoxin domain-containing protein</fullName>
    </recommendedName>
</protein>
<dbReference type="Proteomes" id="UP000248079">
    <property type="component" value="Unassembled WGS sequence"/>
</dbReference>
<keyword evidence="3" id="KW-1185">Reference proteome</keyword>
<evidence type="ECO:0000259" key="1">
    <source>
        <dbReference type="Pfam" id="PF08534"/>
    </source>
</evidence>
<dbReference type="SUPFAM" id="SSF52833">
    <property type="entry name" value="Thioredoxin-like"/>
    <property type="match status" value="1"/>
</dbReference>
<dbReference type="AlphaFoldDB" id="A0A2V3ZTN0"/>
<name>A0A2V3ZTN0_9BACT</name>
<gene>
    <name evidence="2" type="ORF">DF185_18835</name>
</gene>
<dbReference type="InterPro" id="IPR013740">
    <property type="entry name" value="Redoxin"/>
</dbReference>
<dbReference type="InterPro" id="IPR036249">
    <property type="entry name" value="Thioredoxin-like_sf"/>
</dbReference>
<accession>A0A2V3ZTN0</accession>
<reference evidence="2 3" key="1">
    <citation type="submission" date="2018-05" db="EMBL/GenBank/DDBJ databases">
        <title>Marinifilum breve JC075T sp. nov., a marine bacterium isolated from Yongle Blue Hole in the South China Sea.</title>
        <authorList>
            <person name="Fu T."/>
        </authorList>
    </citation>
    <scope>NUCLEOTIDE SEQUENCE [LARGE SCALE GENOMIC DNA]</scope>
    <source>
        <strain evidence="2 3">JC075</strain>
    </source>
</reference>
<feature type="domain" description="Redoxin" evidence="1">
    <location>
        <begin position="37"/>
        <end position="154"/>
    </location>
</feature>
<dbReference type="OrthoDB" id="9811036at2"/>
<proteinExistence type="predicted"/>
<dbReference type="Pfam" id="PF08534">
    <property type="entry name" value="Redoxin"/>
    <property type="match status" value="1"/>
</dbReference>
<sequence>MRYLLLVTLLLISFSCSHPVDKKRIIDSEKFDEIISKKEKTLVYIWTTWCSGCRKSLEKTLPKLIQDINEEEYQLLLIAVSKNRAEVDSLVEASGLNNNSYFLNFIGPDKGKFQSIGIRQFLNSNFPNEKIFTGGIPVFFLVNRDKEILVYKLPHSYDEVMGVITKNPLAK</sequence>
<dbReference type="GO" id="GO:0016491">
    <property type="term" value="F:oxidoreductase activity"/>
    <property type="evidence" value="ECO:0007669"/>
    <property type="project" value="InterPro"/>
</dbReference>
<evidence type="ECO:0000313" key="3">
    <source>
        <dbReference type="Proteomes" id="UP000248079"/>
    </source>
</evidence>
<comment type="caution">
    <text evidence="2">The sequence shown here is derived from an EMBL/GenBank/DDBJ whole genome shotgun (WGS) entry which is preliminary data.</text>
</comment>
<dbReference type="PROSITE" id="PS51257">
    <property type="entry name" value="PROKAR_LIPOPROTEIN"/>
    <property type="match status" value="1"/>
</dbReference>
<dbReference type="EMBL" id="QFLI01000010">
    <property type="protein sequence ID" value="PXX97079.1"/>
    <property type="molecule type" value="Genomic_DNA"/>
</dbReference>
<dbReference type="RefSeq" id="WP_110362530.1">
    <property type="nucleotide sequence ID" value="NZ_QFLI01000010.1"/>
</dbReference>
<organism evidence="2 3">
    <name type="scientific">Marinifilum breve</name>
    <dbReference type="NCBI Taxonomy" id="2184082"/>
    <lineage>
        <taxon>Bacteria</taxon>
        <taxon>Pseudomonadati</taxon>
        <taxon>Bacteroidota</taxon>
        <taxon>Bacteroidia</taxon>
        <taxon>Marinilabiliales</taxon>
        <taxon>Marinifilaceae</taxon>
    </lineage>
</organism>